<name>A0ABN4XAM4_9RHOB</name>
<evidence type="ECO:0000256" key="3">
    <source>
        <dbReference type="ARBA" id="ARBA00022729"/>
    </source>
</evidence>
<dbReference type="InterPro" id="IPR039424">
    <property type="entry name" value="SBP_5"/>
</dbReference>
<evidence type="ECO:0000313" key="7">
    <source>
        <dbReference type="Proteomes" id="UP000185622"/>
    </source>
</evidence>
<dbReference type="CDD" id="cd08497">
    <property type="entry name" value="MbnE-like"/>
    <property type="match status" value="1"/>
</dbReference>
<dbReference type="InterPro" id="IPR000914">
    <property type="entry name" value="SBP_5_dom"/>
</dbReference>
<gene>
    <name evidence="6" type="ORF">BMG03_10760</name>
</gene>
<dbReference type="Pfam" id="PF00496">
    <property type="entry name" value="SBP_bac_5"/>
    <property type="match status" value="1"/>
</dbReference>
<feature type="signal peptide" evidence="4">
    <location>
        <begin position="1"/>
        <end position="27"/>
    </location>
</feature>
<dbReference type="PANTHER" id="PTHR30290:SF64">
    <property type="entry name" value="ABC TRANSPORTER PERIPLASMIC BINDING PROTEIN"/>
    <property type="match status" value="1"/>
</dbReference>
<dbReference type="SUPFAM" id="SSF53850">
    <property type="entry name" value="Periplasmic binding protein-like II"/>
    <property type="match status" value="1"/>
</dbReference>
<dbReference type="InterPro" id="IPR030678">
    <property type="entry name" value="Peptide/Ni-bd"/>
</dbReference>
<feature type="chain" id="PRO_5045979888" evidence="4">
    <location>
        <begin position="28"/>
        <end position="608"/>
    </location>
</feature>
<keyword evidence="7" id="KW-1185">Reference proteome</keyword>
<protein>
    <submittedName>
        <fullName evidence="6">ABC transporter substrate-binding protein</fullName>
    </submittedName>
</protein>
<evidence type="ECO:0000259" key="5">
    <source>
        <dbReference type="Pfam" id="PF00496"/>
    </source>
</evidence>
<evidence type="ECO:0000256" key="2">
    <source>
        <dbReference type="ARBA" id="ARBA00005695"/>
    </source>
</evidence>
<dbReference type="Gene3D" id="3.40.190.10">
    <property type="entry name" value="Periplasmic binding protein-like II"/>
    <property type="match status" value="1"/>
</dbReference>
<keyword evidence="3 4" id="KW-0732">Signal</keyword>
<comment type="subcellular location">
    <subcellularLocation>
        <location evidence="1">Periplasm</location>
    </subcellularLocation>
</comment>
<dbReference type="Gene3D" id="3.10.105.10">
    <property type="entry name" value="Dipeptide-binding Protein, Domain 3"/>
    <property type="match status" value="1"/>
</dbReference>
<evidence type="ECO:0000256" key="1">
    <source>
        <dbReference type="ARBA" id="ARBA00004418"/>
    </source>
</evidence>
<evidence type="ECO:0000313" key="6">
    <source>
        <dbReference type="EMBL" id="AQS48225.1"/>
    </source>
</evidence>
<organism evidence="6 7">
    <name type="scientific">Thioclava nitratireducens</name>
    <dbReference type="NCBI Taxonomy" id="1915078"/>
    <lineage>
        <taxon>Bacteria</taxon>
        <taxon>Pseudomonadati</taxon>
        <taxon>Pseudomonadota</taxon>
        <taxon>Alphaproteobacteria</taxon>
        <taxon>Rhodobacterales</taxon>
        <taxon>Paracoccaceae</taxon>
        <taxon>Thioclava</taxon>
    </lineage>
</organism>
<dbReference type="Proteomes" id="UP000185622">
    <property type="component" value="Chromosome"/>
</dbReference>
<comment type="similarity">
    <text evidence="2">Belongs to the bacterial solute-binding protein 5 family.</text>
</comment>
<feature type="domain" description="Solute-binding protein family 5" evidence="5">
    <location>
        <begin position="104"/>
        <end position="510"/>
    </location>
</feature>
<proteinExistence type="inferred from homology"/>
<accession>A0ABN4XAM4</accession>
<dbReference type="EMBL" id="CP019437">
    <property type="protein sequence ID" value="AQS48225.1"/>
    <property type="molecule type" value="Genomic_DNA"/>
</dbReference>
<reference evidence="6 7" key="1">
    <citation type="submission" date="2017-01" db="EMBL/GenBank/DDBJ databases">
        <title>The complete genome sequence of a sulfur-oxidizing marine bacterium Thioclava sp. 25B10_4T.</title>
        <authorList>
            <person name="Liu Y."/>
            <person name="Lai Q."/>
            <person name="Shao Z."/>
        </authorList>
    </citation>
    <scope>NUCLEOTIDE SEQUENCE [LARGE SCALE GENOMIC DNA]</scope>
    <source>
        <strain evidence="6 7">25B10_4</strain>
    </source>
</reference>
<evidence type="ECO:0000256" key="4">
    <source>
        <dbReference type="SAM" id="SignalP"/>
    </source>
</evidence>
<dbReference type="PANTHER" id="PTHR30290">
    <property type="entry name" value="PERIPLASMIC BINDING COMPONENT OF ABC TRANSPORTER"/>
    <property type="match status" value="1"/>
</dbReference>
<dbReference type="PIRSF" id="PIRSF002741">
    <property type="entry name" value="MppA"/>
    <property type="match status" value="1"/>
</dbReference>
<sequence>MTRSMFFHLLGGALFGLAPVFTGIAAAEPQPAIAMYGEPALPAGFTHLPYANPDAPKGGEIRFGVAGMFDSLNPWILNGRPAEGISRYVAESLMGRSMDEPFTLYGLLAESVETDPDRTWVEFTLRPEAKFSDGNPVTVEDVIWSYKTLGTEGHPRYQNAWSKVEKIEKTGDRMVRITFKPEVKDREMALIMGMRPVLEKSQWEGHDFASTTNMAPIGSGPYVVGRVDPGKYIELKRNPDYWGKDLGFNKGRNNFDTIRYDYFGDGGVVFEAFKGGETDSYTEWNAADWGRNYDFPAVQSGDVIKSEIPNGRPSGIKGLVMNTRNPVFADWRVRQAMIDAFNFEFINKTINGGAEPRISSYFSNSELGMEHGAAAGKVKALLEPFADQLPPGTIDGYSLPTSDGGVRNRKNMRAAAKLLEEAGWQVDSDGVLKKDGKPFTFEIVLQQGAAETQSIVDIYTEALKKLGIFPKVTVIDDAQYTQRTNSYDFDMAWYWRALSLSPGNEQNLYWGSKGVNEPGSRNWMGMNSPAAEAMVKAMLDAKNHEDFVAATRALDRVLTAGRYVIPIWYAPVDRIAHIKQLHYPEKTPLYGAWPGFEPDVWWYEEAGQ</sequence>